<name>A0A6N7ITL0_9FIRM</name>
<feature type="coiled-coil region" evidence="1">
    <location>
        <begin position="3"/>
        <end position="62"/>
    </location>
</feature>
<dbReference type="EMBL" id="WHYR01000031">
    <property type="protein sequence ID" value="MQL52859.1"/>
    <property type="molecule type" value="Genomic_DNA"/>
</dbReference>
<dbReference type="AlphaFoldDB" id="A0A6N7ITL0"/>
<keyword evidence="3" id="KW-1185">Reference proteome</keyword>
<reference evidence="2 3" key="1">
    <citation type="submission" date="2019-10" db="EMBL/GenBank/DDBJ databases">
        <title>Comparative genomics of sulfur disproportionating microorganisms.</title>
        <authorList>
            <person name="Ward L.M."/>
            <person name="Bertran E."/>
            <person name="Johnston D."/>
        </authorList>
    </citation>
    <scope>NUCLEOTIDE SEQUENCE [LARGE SCALE GENOMIC DNA]</scope>
    <source>
        <strain evidence="2 3">DSM 14055</strain>
    </source>
</reference>
<organism evidence="2 3">
    <name type="scientific">Desulfofundulus thermobenzoicus</name>
    <dbReference type="NCBI Taxonomy" id="29376"/>
    <lineage>
        <taxon>Bacteria</taxon>
        <taxon>Bacillati</taxon>
        <taxon>Bacillota</taxon>
        <taxon>Clostridia</taxon>
        <taxon>Eubacteriales</taxon>
        <taxon>Peptococcaceae</taxon>
        <taxon>Desulfofundulus</taxon>
    </lineage>
</organism>
<dbReference type="GO" id="GO:0003743">
    <property type="term" value="F:translation initiation factor activity"/>
    <property type="evidence" value="ECO:0007669"/>
    <property type="project" value="UniProtKB-KW"/>
</dbReference>
<dbReference type="Proteomes" id="UP000441717">
    <property type="component" value="Unassembled WGS sequence"/>
</dbReference>
<accession>A0A6N7ITL0</accession>
<gene>
    <name evidence="2" type="ORF">GFC01_11430</name>
</gene>
<dbReference type="RefSeq" id="WP_341473926.1">
    <property type="nucleotide sequence ID" value="NZ_WHYR01000031.1"/>
</dbReference>
<keyword evidence="2" id="KW-0648">Protein biosynthesis</keyword>
<keyword evidence="2" id="KW-0396">Initiation factor</keyword>
<protein>
    <submittedName>
        <fullName evidence="2">Translation initiation factor 2</fullName>
    </submittedName>
</protein>
<evidence type="ECO:0000313" key="2">
    <source>
        <dbReference type="EMBL" id="MQL52859.1"/>
    </source>
</evidence>
<evidence type="ECO:0000256" key="1">
    <source>
        <dbReference type="SAM" id="Coils"/>
    </source>
</evidence>
<proteinExistence type="predicted"/>
<evidence type="ECO:0000313" key="3">
    <source>
        <dbReference type="Proteomes" id="UP000441717"/>
    </source>
</evidence>
<keyword evidence="1" id="KW-0175">Coiled coil</keyword>
<sequence length="89" mass="10772">MDVTYLQRRVRELEEKVEQLRLSRRVLMNLIERMEKEKTTFLAQLERENKRLHRANSRYARSLLRKNLQIVELESRLKDLSRGSLDSTS</sequence>
<comment type="caution">
    <text evidence="2">The sequence shown here is derived from an EMBL/GenBank/DDBJ whole genome shotgun (WGS) entry which is preliminary data.</text>
</comment>